<feature type="non-terminal residue" evidence="2">
    <location>
        <position position="44"/>
    </location>
</feature>
<sequence length="44" mass="4732">MWRVTPLGSPETEAPDGNDTYEFSEPPTPGVSNITTVVINEVLA</sequence>
<reference evidence="2" key="1">
    <citation type="journal article" date="2014" name="Front. Microbiol.">
        <title>High frequency of phylogenetically diverse reductive dehalogenase-homologous genes in deep subseafloor sedimentary metagenomes.</title>
        <authorList>
            <person name="Kawai M."/>
            <person name="Futagami T."/>
            <person name="Toyoda A."/>
            <person name="Takaki Y."/>
            <person name="Nishi S."/>
            <person name="Hori S."/>
            <person name="Arai W."/>
            <person name="Tsubouchi T."/>
            <person name="Morono Y."/>
            <person name="Uchiyama I."/>
            <person name="Ito T."/>
            <person name="Fujiyama A."/>
            <person name="Inagaki F."/>
            <person name="Takami H."/>
        </authorList>
    </citation>
    <scope>NUCLEOTIDE SEQUENCE</scope>
    <source>
        <strain evidence="2">Expedition CK06-06</strain>
    </source>
</reference>
<protein>
    <submittedName>
        <fullName evidence="2">Uncharacterized protein</fullName>
    </submittedName>
</protein>
<dbReference type="EMBL" id="BARV01015317">
    <property type="protein sequence ID" value="GAI29376.1"/>
    <property type="molecule type" value="Genomic_DNA"/>
</dbReference>
<accession>X1NGP3</accession>
<organism evidence="2">
    <name type="scientific">marine sediment metagenome</name>
    <dbReference type="NCBI Taxonomy" id="412755"/>
    <lineage>
        <taxon>unclassified sequences</taxon>
        <taxon>metagenomes</taxon>
        <taxon>ecological metagenomes</taxon>
    </lineage>
</organism>
<feature type="region of interest" description="Disordered" evidence="1">
    <location>
        <begin position="1"/>
        <end position="32"/>
    </location>
</feature>
<comment type="caution">
    <text evidence="2">The sequence shown here is derived from an EMBL/GenBank/DDBJ whole genome shotgun (WGS) entry which is preliminary data.</text>
</comment>
<evidence type="ECO:0000256" key="1">
    <source>
        <dbReference type="SAM" id="MobiDB-lite"/>
    </source>
</evidence>
<evidence type="ECO:0000313" key="2">
    <source>
        <dbReference type="EMBL" id="GAI29376.1"/>
    </source>
</evidence>
<dbReference type="AlphaFoldDB" id="X1NGP3"/>
<proteinExistence type="predicted"/>
<gene>
    <name evidence="2" type="ORF">S06H3_26493</name>
</gene>
<name>X1NGP3_9ZZZZ</name>